<feature type="transmembrane region" description="Helical" evidence="5">
    <location>
        <begin position="277"/>
        <end position="296"/>
    </location>
</feature>
<gene>
    <name evidence="7" type="ORF">COT24_04680</name>
</gene>
<evidence type="ECO:0000256" key="1">
    <source>
        <dbReference type="ARBA" id="ARBA00004141"/>
    </source>
</evidence>
<dbReference type="PRINTS" id="PR00164">
    <property type="entry name" value="ABC2TRNSPORT"/>
</dbReference>
<dbReference type="AlphaFoldDB" id="A0A2H0YV73"/>
<comment type="similarity">
    <text evidence="5">Belongs to the ABC-2 integral membrane protein family.</text>
</comment>
<comment type="subcellular location">
    <subcellularLocation>
        <location evidence="5">Cell membrane</location>
        <topology evidence="5">Multi-pass membrane protein</topology>
    </subcellularLocation>
    <subcellularLocation>
        <location evidence="1">Membrane</location>
        <topology evidence="1">Multi-pass membrane protein</topology>
    </subcellularLocation>
</comment>
<dbReference type="PANTHER" id="PTHR43027">
    <property type="entry name" value="DOXORUBICIN RESISTANCE ABC TRANSPORTER PERMEASE PROTEIN DRRC-RELATED"/>
    <property type="match status" value="1"/>
</dbReference>
<protein>
    <recommendedName>
        <fullName evidence="5">Transport permease protein</fullName>
    </recommendedName>
</protein>
<name>A0A2H0YV73_9BACT</name>
<evidence type="ECO:0000256" key="5">
    <source>
        <dbReference type="RuleBase" id="RU361157"/>
    </source>
</evidence>
<keyword evidence="5" id="KW-1003">Cell membrane</keyword>
<proteinExistence type="inferred from homology"/>
<feature type="transmembrane region" description="Helical" evidence="5">
    <location>
        <begin position="246"/>
        <end position="270"/>
    </location>
</feature>
<evidence type="ECO:0000256" key="4">
    <source>
        <dbReference type="ARBA" id="ARBA00023136"/>
    </source>
</evidence>
<feature type="transmembrane region" description="Helical" evidence="5">
    <location>
        <begin position="338"/>
        <end position="356"/>
    </location>
</feature>
<dbReference type="InterPro" id="IPR052902">
    <property type="entry name" value="ABC-2_transporter"/>
</dbReference>
<feature type="transmembrane region" description="Helical" evidence="5">
    <location>
        <begin position="167"/>
        <end position="190"/>
    </location>
</feature>
<feature type="transmembrane region" description="Helical" evidence="5">
    <location>
        <begin position="216"/>
        <end position="240"/>
    </location>
</feature>
<keyword evidence="5" id="KW-0813">Transport</keyword>
<evidence type="ECO:0000256" key="2">
    <source>
        <dbReference type="ARBA" id="ARBA00022692"/>
    </source>
</evidence>
<evidence type="ECO:0000259" key="6">
    <source>
        <dbReference type="PROSITE" id="PS51012"/>
    </source>
</evidence>
<dbReference type="InterPro" id="IPR047817">
    <property type="entry name" value="ABC2_TM_bact-type"/>
</dbReference>
<dbReference type="InterPro" id="IPR000412">
    <property type="entry name" value="ABC_2_transport"/>
</dbReference>
<organism evidence="7 8">
    <name type="scientific">Candidatus Kerfeldbacteria bacterium CG08_land_8_20_14_0_20_40_16</name>
    <dbReference type="NCBI Taxonomy" id="2014244"/>
    <lineage>
        <taxon>Bacteria</taxon>
        <taxon>Candidatus Kerfeldiibacteriota</taxon>
    </lineage>
</organism>
<dbReference type="GO" id="GO:0043190">
    <property type="term" value="C:ATP-binding cassette (ABC) transporter complex"/>
    <property type="evidence" value="ECO:0007669"/>
    <property type="project" value="InterPro"/>
</dbReference>
<dbReference type="GO" id="GO:0140359">
    <property type="term" value="F:ABC-type transporter activity"/>
    <property type="evidence" value="ECO:0007669"/>
    <property type="project" value="InterPro"/>
</dbReference>
<evidence type="ECO:0000313" key="8">
    <source>
        <dbReference type="Proteomes" id="UP000231542"/>
    </source>
</evidence>
<keyword evidence="2 5" id="KW-0812">Transmembrane</keyword>
<dbReference type="Gene3D" id="3.40.1710.10">
    <property type="entry name" value="abc type-2 transporter like domain"/>
    <property type="match status" value="1"/>
</dbReference>
<feature type="transmembrane region" description="Helical" evidence="5">
    <location>
        <begin position="20"/>
        <end position="40"/>
    </location>
</feature>
<keyword evidence="4 5" id="KW-0472">Membrane</keyword>
<dbReference type="Proteomes" id="UP000231542">
    <property type="component" value="Unassembled WGS sequence"/>
</dbReference>
<comment type="caution">
    <text evidence="7">The sequence shown here is derived from an EMBL/GenBank/DDBJ whole genome shotgun (WGS) entry which is preliminary data.</text>
</comment>
<dbReference type="InterPro" id="IPR013525">
    <property type="entry name" value="ABC2_TM"/>
</dbReference>
<dbReference type="EMBL" id="PEXU01000052">
    <property type="protein sequence ID" value="PIS42209.1"/>
    <property type="molecule type" value="Genomic_DNA"/>
</dbReference>
<keyword evidence="3 5" id="KW-1133">Transmembrane helix</keyword>
<dbReference type="PROSITE" id="PS51012">
    <property type="entry name" value="ABC_TM2"/>
    <property type="match status" value="1"/>
</dbReference>
<evidence type="ECO:0000256" key="3">
    <source>
        <dbReference type="ARBA" id="ARBA00022989"/>
    </source>
</evidence>
<evidence type="ECO:0000313" key="7">
    <source>
        <dbReference type="EMBL" id="PIS42209.1"/>
    </source>
</evidence>
<feature type="domain" description="ABC transmembrane type-2" evidence="6">
    <location>
        <begin position="129"/>
        <end position="359"/>
    </location>
</feature>
<sequence length="364" mass="40777">MILWKLFIANLKMYFRNKQALFWALFFPLLIMIVFGLMNFEGEGTLRVGVVNKSSSPMAEEFINQISKVDVLKITKNDEETEKKAMEKGERDVVLILPDTFLTDPKAIAPTKIEIWTNEGKPQQTGAAMSILGEMFSELEHQVNQTSKLFILESKNVDSRNLRYIDFLVPGIIAFSVMQMAIFGIVFAVVEYKEKGVMKRLFATPIKPIDFTLAEVLTRLVVSLMQVAVLIIVAVMIFHIKIVGSYFILSVLIGLGSILFLALGFAIAGVAKTQDAAAPIANVVSFPQMFLANVFFPPESMPVWLQNVAKYLPLNYLADGVRRVATEAASWGDLKTDFIGLAVWIVISLFLAFKLFRWQKAAES</sequence>
<accession>A0A2H0YV73</accession>
<dbReference type="Pfam" id="PF12698">
    <property type="entry name" value="ABC2_membrane_3"/>
    <property type="match status" value="1"/>
</dbReference>
<dbReference type="PANTHER" id="PTHR43027:SF2">
    <property type="entry name" value="TRANSPORT PERMEASE PROTEIN"/>
    <property type="match status" value="1"/>
</dbReference>
<reference evidence="7 8" key="1">
    <citation type="submission" date="2017-09" db="EMBL/GenBank/DDBJ databases">
        <title>Depth-based differentiation of microbial function through sediment-hosted aquifers and enrichment of novel symbionts in the deep terrestrial subsurface.</title>
        <authorList>
            <person name="Probst A.J."/>
            <person name="Ladd B."/>
            <person name="Jarett J.K."/>
            <person name="Geller-Mcgrath D.E."/>
            <person name="Sieber C.M."/>
            <person name="Emerson J.B."/>
            <person name="Anantharaman K."/>
            <person name="Thomas B.C."/>
            <person name="Malmstrom R."/>
            <person name="Stieglmeier M."/>
            <person name="Klingl A."/>
            <person name="Woyke T."/>
            <person name="Ryan C.M."/>
            <person name="Banfield J.F."/>
        </authorList>
    </citation>
    <scope>NUCLEOTIDE SEQUENCE [LARGE SCALE GENOMIC DNA]</scope>
    <source>
        <strain evidence="7">CG08_land_8_20_14_0_20_40_16</strain>
    </source>
</reference>